<protein>
    <recommendedName>
        <fullName evidence="3">Phosphomevalonate dehydratase large subunit-like domain-containing protein</fullName>
    </recommendedName>
</protein>
<dbReference type="AlphaFoldDB" id="Q161U4"/>
<dbReference type="GO" id="GO:0016829">
    <property type="term" value="F:lyase activity"/>
    <property type="evidence" value="ECO:0007669"/>
    <property type="project" value="UniProtKB-KW"/>
</dbReference>
<keyword evidence="5" id="KW-1185">Reference proteome</keyword>
<evidence type="ECO:0000259" key="3">
    <source>
        <dbReference type="Pfam" id="PF04412"/>
    </source>
</evidence>
<reference evidence="4 5" key="1">
    <citation type="journal article" date="2007" name="J. Bacteriol.">
        <title>The complete genome sequence of Roseobacter denitrificans reveals a mixotrophic rather than photosynthetic metabolism.</title>
        <authorList>
            <person name="Swingley W.D."/>
            <person name="Sadekar S."/>
            <person name="Mastrian S.D."/>
            <person name="Matthies H.J."/>
            <person name="Hao J."/>
            <person name="Ramos H."/>
            <person name="Acharya C.R."/>
            <person name="Conrad A.L."/>
            <person name="Taylor H.L."/>
            <person name="Dejesa L.C."/>
            <person name="Shah M.K."/>
            <person name="O'huallachain M.E."/>
            <person name="Lince M.T."/>
            <person name="Blankenship R.E."/>
            <person name="Beatty J.T."/>
            <person name="Touchman J.W."/>
        </authorList>
    </citation>
    <scope>NUCLEOTIDE SEQUENCE [LARGE SCALE GENOMIC DNA]</scope>
    <source>
        <strain evidence="5">ATCC 33942 / OCh 114</strain>
    </source>
</reference>
<sequence>MSVNIQLSEGEAAVLEGRMGSKGQRMALEIVLEAARILGAERLVPIKSAHIDGCLYHGASGTLFCERLVELGAQTTVPATTNVGALNLLKPAQSRLSGEARKMAFRLMVAHERLGCVPSWTCAPYQAGARPGLGAQVAWGESNAVAFCNSVLGARTNRYGDFLDIACAIAGRAPYYGLHVAENRHATMLLDLSDIPADWQQDEVFFPVLGALIGRLAGARVCAVKGIQGAPGEDQLKALCAGAASTGAVGLVHLIGITPEAPDQATAFGGRPARDVRVITPRMMIEAKRDLSRADTGHIDAVALGSPHFSSDECRALLAMARDTPFKVPVYVCLGRHSMIDLERDNTSRALEALGVVFVLDTCVVVTPILPDHPGVLMTNSAKFAHYAKGNTGYDPVFGSLHDCVASAQAGRVVGSRGGW</sequence>
<dbReference type="OrthoDB" id="1550274at2"/>
<dbReference type="STRING" id="375451.RD1_3781"/>
<name>Q161U4_ROSDO</name>
<evidence type="ECO:0000256" key="1">
    <source>
        <dbReference type="ARBA" id="ARBA00023004"/>
    </source>
</evidence>
<dbReference type="InterPro" id="IPR007506">
    <property type="entry name" value="PMDh-L-like_dom"/>
</dbReference>
<dbReference type="eggNOG" id="COG1679">
    <property type="taxonomic scope" value="Bacteria"/>
</dbReference>
<organism evidence="4 5">
    <name type="scientific">Roseobacter denitrificans (strain ATCC 33942 / OCh 114)</name>
    <name type="common">Erythrobacter sp. (strain OCh 114)</name>
    <name type="synonym">Roseobacter denitrificans</name>
    <dbReference type="NCBI Taxonomy" id="375451"/>
    <lineage>
        <taxon>Bacteria</taxon>
        <taxon>Pseudomonadati</taxon>
        <taxon>Pseudomonadota</taxon>
        <taxon>Alphaproteobacteria</taxon>
        <taxon>Rhodobacterales</taxon>
        <taxon>Roseobacteraceae</taxon>
        <taxon>Roseobacter</taxon>
    </lineage>
</organism>
<feature type="domain" description="Phosphomevalonate dehydratase large subunit-like" evidence="3">
    <location>
        <begin position="5"/>
        <end position="405"/>
    </location>
</feature>
<dbReference type="HOGENOM" id="CLU_018825_1_0_5"/>
<accession>Q161U4</accession>
<evidence type="ECO:0000313" key="5">
    <source>
        <dbReference type="Proteomes" id="UP000007029"/>
    </source>
</evidence>
<dbReference type="PANTHER" id="PTHR36577">
    <property type="entry name" value="DUF521 DOMAIN PROTEIN (AFU_ORTHOLOGUE AFUA_6G00490)"/>
    <property type="match status" value="1"/>
</dbReference>
<dbReference type="KEGG" id="rde:RD1_3781"/>
<evidence type="ECO:0000256" key="2">
    <source>
        <dbReference type="ARBA" id="ARBA00023239"/>
    </source>
</evidence>
<keyword evidence="2" id="KW-0456">Lyase</keyword>
<gene>
    <name evidence="4" type="ordered locus">RD1_3781</name>
</gene>
<evidence type="ECO:0000313" key="4">
    <source>
        <dbReference type="EMBL" id="ABG33249.1"/>
    </source>
</evidence>
<dbReference type="Proteomes" id="UP000007029">
    <property type="component" value="Chromosome"/>
</dbReference>
<dbReference type="PANTHER" id="PTHR36577:SF3">
    <property type="entry name" value="DUF521 DOMAIN PROTEIN (AFU_ORTHOLOGUE AFUA_6G00490)"/>
    <property type="match status" value="1"/>
</dbReference>
<dbReference type="Pfam" id="PF04412">
    <property type="entry name" value="AcnX"/>
    <property type="match status" value="1"/>
</dbReference>
<keyword evidence="1" id="KW-0408">Iron</keyword>
<proteinExistence type="predicted"/>
<dbReference type="RefSeq" id="WP_011569860.1">
    <property type="nucleotide sequence ID" value="NC_008209.1"/>
</dbReference>
<dbReference type="EMBL" id="CP000362">
    <property type="protein sequence ID" value="ABG33249.1"/>
    <property type="molecule type" value="Genomic_DNA"/>
</dbReference>